<name>A0ABT8QJJ9_9FIRM</name>
<proteinExistence type="predicted"/>
<evidence type="ECO:0008006" key="3">
    <source>
        <dbReference type="Google" id="ProtNLM"/>
    </source>
</evidence>
<protein>
    <recommendedName>
        <fullName evidence="3">Tetratricopeptide repeat protein</fullName>
    </recommendedName>
</protein>
<reference evidence="1" key="1">
    <citation type="submission" date="2022-05" db="EMBL/GenBank/DDBJ databases">
        <title>Expanded diversity of anoxic marine methylotrophy in a Black Sea sulfate reducing microorganism.</title>
        <authorList>
            <person name="Fischer P.Q."/>
            <person name="Stams A.J.M."/>
            <person name="Villanueva L."/>
            <person name="Sousa D.Z."/>
        </authorList>
    </citation>
    <scope>NUCLEOTIDE SEQUENCE</scope>
    <source>
        <strain evidence="1">P130</strain>
    </source>
</reference>
<organism evidence="1 2">
    <name type="scientific">Desulfosporosinus nitroreducens</name>
    <dbReference type="NCBI Taxonomy" id="2018668"/>
    <lineage>
        <taxon>Bacteria</taxon>
        <taxon>Bacillati</taxon>
        <taxon>Bacillota</taxon>
        <taxon>Clostridia</taxon>
        <taxon>Eubacteriales</taxon>
        <taxon>Desulfitobacteriaceae</taxon>
        <taxon>Desulfosporosinus</taxon>
    </lineage>
</organism>
<comment type="caution">
    <text evidence="1">The sequence shown here is derived from an EMBL/GenBank/DDBJ whole genome shotgun (WGS) entry which is preliminary data.</text>
</comment>
<keyword evidence="2" id="KW-1185">Reference proteome</keyword>
<sequence length="303" mass="33929">MQQLKHAKSVYDVQRVQEELHWIEKNAALLKNLAIVKDTNLWLALNVGSKDIDESKLASYQDRKHQFWLYLFYLQEGKLSSAQNVLAKMSDSSLISLGKGLMSISKGDAQQSQRLLTDTNMDWKTLSIDEQTLRHLTLAQAAIIGGDLHTAQTELKAAQQLNPDNPACLSMAFNVAIEEAQWSKALELSQLIDAQIWRPANTLFETKKAILGIYQDDKLILSNSLASLKDLPQGDACITYVNGIRVLEEGKLEEGKDLLERSIKDGIEGQLNVDAQKALDQINERLKADQSLRAAVAETNEQW</sequence>
<evidence type="ECO:0000313" key="1">
    <source>
        <dbReference type="EMBL" id="MDO0821483.1"/>
    </source>
</evidence>
<evidence type="ECO:0000313" key="2">
    <source>
        <dbReference type="Proteomes" id="UP001176021"/>
    </source>
</evidence>
<dbReference type="EMBL" id="JAMJEV010000001">
    <property type="protein sequence ID" value="MDO0821483.1"/>
    <property type="molecule type" value="Genomic_DNA"/>
</dbReference>
<gene>
    <name evidence="1" type="ORF">M8H41_01235</name>
</gene>
<accession>A0ABT8QJJ9</accession>
<dbReference type="Proteomes" id="UP001176021">
    <property type="component" value="Unassembled WGS sequence"/>
</dbReference>